<comment type="similarity">
    <text evidence="1">Belongs to the leucine-binding protein family.</text>
</comment>
<reference evidence="5" key="1">
    <citation type="submission" date="2016-11" db="EMBL/GenBank/DDBJ databases">
        <title>Complete genome sequence of Virgibacillus pantothenticus 21D, a halophilic bacterium isolated from the deep hypersaline anoxic basin Discovery in the Mediterranean Sea.</title>
        <authorList>
            <person name="Zeaiter Z."/>
            <person name="Booth J.M."/>
            <person name="Prosdocimi E.M."/>
            <person name="Mapelli F."/>
            <person name="Fusi M."/>
            <person name="Daffonchio D."/>
            <person name="Borin S."/>
            <person name="Crotti E."/>
        </authorList>
    </citation>
    <scope>NUCLEOTIDE SEQUENCE [LARGE SCALE GENOMIC DNA]</scope>
    <source>
        <strain evidence="5">21D</strain>
    </source>
</reference>
<name>A0A2K9IV15_9BACI</name>
<protein>
    <recommendedName>
        <fullName evidence="3">Leucine-binding protein domain-containing protein</fullName>
    </recommendedName>
</protein>
<sequence>MSEKAVVKSIDPIKTLDHIIPKTTNNKNKVFRIGISANLGGHTRELYTGVAIAVNEYLKKKDRLYDIEVLWEKSSFDKDSTLKAANQLVNRGAEAVIGHLSANQSLVAATIYSDIDIPFLAPGTSHPLLTEQGFDNILRVCGRDEEMAYEMVHLADKLSANTSLKIIYQDNSYGNQLSKLLRKSILEKGLNLKSSILINDNIVSEIDDRDTLLFAGTYEGALLLTEKLAEVNFSGVIIFGDDIFVADFPYLISTHDGLKLFTISTKKELCGINYKKFENKYKEIASLKPAAYSVTSYIATKILLNNIALLKKYGYKTFINSLKDGVVVEGLEEVSFSPKGDLLEFEWDVYEMNAGEFINLNGSDR</sequence>
<dbReference type="PANTHER" id="PTHR47151">
    <property type="entry name" value="LEU/ILE/VAL-BINDING ABC TRANSPORTER SUBUNIT"/>
    <property type="match status" value="1"/>
</dbReference>
<dbReference type="AlphaFoldDB" id="A0A2K9IV15"/>
<dbReference type="EMBL" id="CP018622">
    <property type="protein sequence ID" value="AUJ23612.1"/>
    <property type="molecule type" value="Genomic_DNA"/>
</dbReference>
<evidence type="ECO:0000259" key="3">
    <source>
        <dbReference type="Pfam" id="PF13458"/>
    </source>
</evidence>
<keyword evidence="2" id="KW-0732">Signal</keyword>
<dbReference type="RefSeq" id="WP_101932567.1">
    <property type="nucleotide sequence ID" value="NZ_CP018622.1"/>
</dbReference>
<evidence type="ECO:0000313" key="4">
    <source>
        <dbReference type="EMBL" id="AUJ23612.1"/>
    </source>
</evidence>
<evidence type="ECO:0000256" key="2">
    <source>
        <dbReference type="ARBA" id="ARBA00022729"/>
    </source>
</evidence>
<evidence type="ECO:0000313" key="5">
    <source>
        <dbReference type="Proteomes" id="UP000234237"/>
    </source>
</evidence>
<dbReference type="InterPro" id="IPR028082">
    <property type="entry name" value="Peripla_BP_I"/>
</dbReference>
<evidence type="ECO:0000256" key="1">
    <source>
        <dbReference type="ARBA" id="ARBA00010062"/>
    </source>
</evidence>
<dbReference type="PANTHER" id="PTHR47151:SF2">
    <property type="entry name" value="AMINO ACID BINDING PROTEIN"/>
    <property type="match status" value="1"/>
</dbReference>
<dbReference type="Proteomes" id="UP000234237">
    <property type="component" value="Chromosome"/>
</dbReference>
<feature type="domain" description="Leucine-binding protein" evidence="3">
    <location>
        <begin position="65"/>
        <end position="199"/>
    </location>
</feature>
<dbReference type="Pfam" id="PF13458">
    <property type="entry name" value="Peripla_BP_6"/>
    <property type="match status" value="1"/>
</dbReference>
<accession>A0A2K9IV15</accession>
<dbReference type="Gene3D" id="3.40.50.2300">
    <property type="match status" value="2"/>
</dbReference>
<organism evidence="4 5">
    <name type="scientific">Virgibacillus dokdonensis</name>
    <dbReference type="NCBI Taxonomy" id="302167"/>
    <lineage>
        <taxon>Bacteria</taxon>
        <taxon>Bacillati</taxon>
        <taxon>Bacillota</taxon>
        <taxon>Bacilli</taxon>
        <taxon>Bacillales</taxon>
        <taxon>Bacillaceae</taxon>
        <taxon>Virgibacillus</taxon>
    </lineage>
</organism>
<dbReference type="SUPFAM" id="SSF53822">
    <property type="entry name" value="Periplasmic binding protein-like I"/>
    <property type="match status" value="1"/>
</dbReference>
<proteinExistence type="inferred from homology"/>
<dbReference type="InterPro" id="IPR028081">
    <property type="entry name" value="Leu-bd"/>
</dbReference>
<gene>
    <name evidence="4" type="ORF">A21D_00499</name>
</gene>
<dbReference type="KEGG" id="vpn:A21D_00499"/>